<gene>
    <name evidence="3" type="ORF">WMY93_008834</name>
</gene>
<protein>
    <submittedName>
        <fullName evidence="3">Uncharacterized protein</fullName>
    </submittedName>
</protein>
<dbReference type="EMBL" id="JBBPFD010000006">
    <property type="protein sequence ID" value="KAK7921932.1"/>
    <property type="molecule type" value="Genomic_DNA"/>
</dbReference>
<comment type="caution">
    <text evidence="3">The sequence shown here is derived from an EMBL/GenBank/DDBJ whole genome shotgun (WGS) entry which is preliminary data.</text>
</comment>
<accession>A0AAW0PD51</accession>
<organism evidence="3 4">
    <name type="scientific">Mugilogobius chulae</name>
    <name type="common">yellowstripe goby</name>
    <dbReference type="NCBI Taxonomy" id="88201"/>
    <lineage>
        <taxon>Eukaryota</taxon>
        <taxon>Metazoa</taxon>
        <taxon>Chordata</taxon>
        <taxon>Craniata</taxon>
        <taxon>Vertebrata</taxon>
        <taxon>Euteleostomi</taxon>
        <taxon>Actinopterygii</taxon>
        <taxon>Neopterygii</taxon>
        <taxon>Teleostei</taxon>
        <taxon>Neoteleostei</taxon>
        <taxon>Acanthomorphata</taxon>
        <taxon>Gobiaria</taxon>
        <taxon>Gobiiformes</taxon>
        <taxon>Gobioidei</taxon>
        <taxon>Gobiidae</taxon>
        <taxon>Gobionellinae</taxon>
        <taxon>Mugilogobius</taxon>
    </lineage>
</organism>
<evidence type="ECO:0000313" key="4">
    <source>
        <dbReference type="Proteomes" id="UP001460270"/>
    </source>
</evidence>
<proteinExistence type="predicted"/>
<feature type="coiled-coil region" evidence="1">
    <location>
        <begin position="131"/>
        <end position="186"/>
    </location>
</feature>
<keyword evidence="4" id="KW-1185">Reference proteome</keyword>
<reference evidence="4" key="1">
    <citation type="submission" date="2024-04" db="EMBL/GenBank/DDBJ databases">
        <title>Salinicola lusitanus LLJ914,a marine bacterium isolated from the Okinawa Trough.</title>
        <authorList>
            <person name="Li J."/>
        </authorList>
    </citation>
    <scope>NUCLEOTIDE SEQUENCE [LARGE SCALE GENOMIC DNA]</scope>
</reference>
<feature type="coiled-coil region" evidence="1">
    <location>
        <begin position="24"/>
        <end position="94"/>
    </location>
</feature>
<dbReference type="Proteomes" id="UP001460270">
    <property type="component" value="Unassembled WGS sequence"/>
</dbReference>
<evidence type="ECO:0000256" key="1">
    <source>
        <dbReference type="SAM" id="Coils"/>
    </source>
</evidence>
<name>A0AAW0PD51_9GOBI</name>
<feature type="compositionally biased region" description="Basic and acidic residues" evidence="2">
    <location>
        <begin position="190"/>
        <end position="199"/>
    </location>
</feature>
<evidence type="ECO:0000313" key="3">
    <source>
        <dbReference type="EMBL" id="KAK7921932.1"/>
    </source>
</evidence>
<keyword evidence="1" id="KW-0175">Coiled coil</keyword>
<evidence type="ECO:0000256" key="2">
    <source>
        <dbReference type="SAM" id="MobiDB-lite"/>
    </source>
</evidence>
<dbReference type="AlphaFoldDB" id="A0AAW0PD51"/>
<sequence>MSGYAMRHTEENHSGLVVVVVEAELKLEKQMKKSLEEISELKRLLQPTPTSKNMLGVWFEGNAQQRASSLKQEVEQEVRRRAAVEQEVKGLRVKVESQVSEEREKNKRFNSYQNLEQPELAGFGLFPEEAELKLEKQMKKSLEEISELKRLLQETQQRASSLKQEVEQEVRRRAAVEQEVKGLRVKVESQVSEEREKNKRFNSHQNLEQ</sequence>
<feature type="region of interest" description="Disordered" evidence="2">
    <location>
        <begin position="190"/>
        <end position="209"/>
    </location>
</feature>